<dbReference type="PANTHER" id="PTHR43434">
    <property type="entry name" value="PHOSPHOGLYCOLATE PHOSPHATASE"/>
    <property type="match status" value="1"/>
</dbReference>
<dbReference type="InterPro" id="IPR023198">
    <property type="entry name" value="PGP-like_dom2"/>
</dbReference>
<dbReference type="InterPro" id="IPR036412">
    <property type="entry name" value="HAD-like_sf"/>
</dbReference>
<dbReference type="GO" id="GO:0004713">
    <property type="term" value="F:protein tyrosine kinase activity"/>
    <property type="evidence" value="ECO:0007669"/>
    <property type="project" value="TreeGrafter"/>
</dbReference>
<dbReference type="GO" id="GO:0005829">
    <property type="term" value="C:cytosol"/>
    <property type="evidence" value="ECO:0007669"/>
    <property type="project" value="TreeGrafter"/>
</dbReference>
<dbReference type="SUPFAM" id="SSF56784">
    <property type="entry name" value="HAD-like"/>
    <property type="match status" value="1"/>
</dbReference>
<keyword evidence="1" id="KW-0378">Hydrolase</keyword>
<accession>A0A931E1Q0</accession>
<comment type="caution">
    <text evidence="1">The sequence shown here is derived from an EMBL/GenBank/DDBJ whole genome shotgun (WGS) entry which is preliminary data.</text>
</comment>
<dbReference type="RefSeq" id="WP_196824497.1">
    <property type="nucleotide sequence ID" value="NZ_CP046980.1"/>
</dbReference>
<dbReference type="SFLD" id="SFLDG01129">
    <property type="entry name" value="C1.5:_HAD__Beta-PGM__Phosphata"/>
    <property type="match status" value="1"/>
</dbReference>
<dbReference type="SFLD" id="SFLDS00003">
    <property type="entry name" value="Haloacid_Dehalogenase"/>
    <property type="match status" value="1"/>
</dbReference>
<dbReference type="InterPro" id="IPR050155">
    <property type="entry name" value="HAD-like_hydrolase_sf"/>
</dbReference>
<dbReference type="Gene3D" id="3.40.50.1000">
    <property type="entry name" value="HAD superfamily/HAD-like"/>
    <property type="match status" value="1"/>
</dbReference>
<sequence>MLDRVTSSQPLTLLLDVDGTLIDSLPGVSAAFLHALDAVGWDHPDDEFIARIPGPPMEHTLARLGMDDETRARAFEAYMDYTRDKGWADAHAFEGWSELLPRWKDRGLRLVTATSKGEQFARAILDREGLLGYIDFLGAAQEDGPRRTKADVIAYVLDNVDIPTGTALMIGDRLHDLEGAAQFGIPTALVKWGYGTEEEWAQADYVAASVPELDAIVNGFITTHTP</sequence>
<proteinExistence type="predicted"/>
<evidence type="ECO:0000313" key="1">
    <source>
        <dbReference type="EMBL" id="MBG6122035.1"/>
    </source>
</evidence>
<protein>
    <submittedName>
        <fullName evidence="1">Phosphoglycolate phosphatase-like HAD superfamily hydrolase</fullName>
    </submittedName>
</protein>
<gene>
    <name evidence="1" type="ORF">IW254_001004</name>
</gene>
<dbReference type="Pfam" id="PF13419">
    <property type="entry name" value="HAD_2"/>
    <property type="match status" value="1"/>
</dbReference>
<dbReference type="PANTHER" id="PTHR43434:SF20">
    <property type="entry name" value="5'-NUCLEOTIDASE"/>
    <property type="match status" value="1"/>
</dbReference>
<evidence type="ECO:0000313" key="2">
    <source>
        <dbReference type="Proteomes" id="UP000658613"/>
    </source>
</evidence>
<organism evidence="1 2">
    <name type="scientific">Corynebacterium aquatimens</name>
    <dbReference type="NCBI Taxonomy" id="1190508"/>
    <lineage>
        <taxon>Bacteria</taxon>
        <taxon>Bacillati</taxon>
        <taxon>Actinomycetota</taxon>
        <taxon>Actinomycetes</taxon>
        <taxon>Mycobacteriales</taxon>
        <taxon>Corynebacteriaceae</taxon>
        <taxon>Corynebacterium</taxon>
    </lineage>
</organism>
<dbReference type="InterPro" id="IPR041492">
    <property type="entry name" value="HAD_2"/>
</dbReference>
<dbReference type="Gene3D" id="1.10.150.240">
    <property type="entry name" value="Putative phosphatase, domain 2"/>
    <property type="match status" value="1"/>
</dbReference>
<dbReference type="AlphaFoldDB" id="A0A931E1Q0"/>
<reference evidence="1" key="1">
    <citation type="submission" date="2020-11" db="EMBL/GenBank/DDBJ databases">
        <title>Sequencing the genomes of 1000 actinobacteria strains.</title>
        <authorList>
            <person name="Klenk H.-P."/>
        </authorList>
    </citation>
    <scope>NUCLEOTIDE SEQUENCE</scope>
    <source>
        <strain evidence="1">DSM 45632</strain>
    </source>
</reference>
<dbReference type="GO" id="GO:0016787">
    <property type="term" value="F:hydrolase activity"/>
    <property type="evidence" value="ECO:0007669"/>
    <property type="project" value="UniProtKB-KW"/>
</dbReference>
<name>A0A931E1Q0_9CORY</name>
<dbReference type="EMBL" id="JADOUE010000001">
    <property type="protein sequence ID" value="MBG6122035.1"/>
    <property type="molecule type" value="Genomic_DNA"/>
</dbReference>
<dbReference type="Proteomes" id="UP000658613">
    <property type="component" value="Unassembled WGS sequence"/>
</dbReference>
<keyword evidence="2" id="KW-1185">Reference proteome</keyword>
<dbReference type="InterPro" id="IPR023214">
    <property type="entry name" value="HAD_sf"/>
</dbReference>